<reference evidence="1" key="1">
    <citation type="submission" date="2016-04" db="EMBL/GenBank/DDBJ databases">
        <authorList>
            <person name="Evans L.H."/>
            <person name="Alamgir A."/>
            <person name="Owens N."/>
            <person name="Weber N.D."/>
            <person name="Virtaneva K."/>
            <person name="Barbian K."/>
            <person name="Babar A."/>
            <person name="Rosenke K."/>
        </authorList>
    </citation>
    <scope>NUCLEOTIDE SEQUENCE</scope>
    <source>
        <strain evidence="1">86</strain>
    </source>
</reference>
<proteinExistence type="predicted"/>
<evidence type="ECO:0008006" key="2">
    <source>
        <dbReference type="Google" id="ProtNLM"/>
    </source>
</evidence>
<name>A0A212K6Q1_9PROT</name>
<gene>
    <name evidence="1" type="ORF">KL86APRO_12226</name>
</gene>
<evidence type="ECO:0000313" key="1">
    <source>
        <dbReference type="EMBL" id="SBW07298.1"/>
    </source>
</evidence>
<protein>
    <recommendedName>
        <fullName evidence="2">Tyr recombinase domain-containing protein</fullName>
    </recommendedName>
</protein>
<accession>A0A212K6Q1</accession>
<dbReference type="AlphaFoldDB" id="A0A212K6Q1"/>
<organism evidence="1">
    <name type="scientific">uncultured Alphaproteobacteria bacterium</name>
    <dbReference type="NCBI Taxonomy" id="91750"/>
    <lineage>
        <taxon>Bacteria</taxon>
        <taxon>Pseudomonadati</taxon>
        <taxon>Pseudomonadota</taxon>
        <taxon>Alphaproteobacteria</taxon>
        <taxon>environmental samples</taxon>
    </lineage>
</organism>
<dbReference type="EMBL" id="FLUO01000001">
    <property type="protein sequence ID" value="SBW07298.1"/>
    <property type="molecule type" value="Genomic_DNA"/>
</dbReference>
<sequence length="113" mass="12346">MELAAIRSSRAAPLRKTLSRRNIRSRTLRSRSGAAFVRHLRHTAVTELATAGCSALEIAGVTGHTLKSVNEIPERYLVRTSDLAAAATENRLAHGDYSALKAKNLSREHAKNE</sequence>